<dbReference type="Gene3D" id="2.60.120.260">
    <property type="entry name" value="Galactose-binding domain-like"/>
    <property type="match status" value="1"/>
</dbReference>
<dbReference type="EMBL" id="JH816443">
    <property type="protein sequence ID" value="EKC31725.1"/>
    <property type="molecule type" value="Genomic_DNA"/>
</dbReference>
<reference evidence="9" key="1">
    <citation type="journal article" date="2012" name="Nature">
        <title>The oyster genome reveals stress adaptation and complexity of shell formation.</title>
        <authorList>
            <person name="Zhang G."/>
            <person name="Fang X."/>
            <person name="Guo X."/>
            <person name="Li L."/>
            <person name="Luo R."/>
            <person name="Xu F."/>
            <person name="Yang P."/>
            <person name="Zhang L."/>
            <person name="Wang X."/>
            <person name="Qi H."/>
            <person name="Xiong Z."/>
            <person name="Que H."/>
            <person name="Xie Y."/>
            <person name="Holland P.W."/>
            <person name="Paps J."/>
            <person name="Zhu Y."/>
            <person name="Wu F."/>
            <person name="Chen Y."/>
            <person name="Wang J."/>
            <person name="Peng C."/>
            <person name="Meng J."/>
            <person name="Yang L."/>
            <person name="Liu J."/>
            <person name="Wen B."/>
            <person name="Zhang N."/>
            <person name="Huang Z."/>
            <person name="Zhu Q."/>
            <person name="Feng Y."/>
            <person name="Mount A."/>
            <person name="Hedgecock D."/>
            <person name="Xu Z."/>
            <person name="Liu Y."/>
            <person name="Domazet-Loso T."/>
            <person name="Du Y."/>
            <person name="Sun X."/>
            <person name="Zhang S."/>
            <person name="Liu B."/>
            <person name="Cheng P."/>
            <person name="Jiang X."/>
            <person name="Li J."/>
            <person name="Fan D."/>
            <person name="Wang W."/>
            <person name="Fu W."/>
            <person name="Wang T."/>
            <person name="Wang B."/>
            <person name="Zhang J."/>
            <person name="Peng Z."/>
            <person name="Li Y."/>
            <person name="Li N."/>
            <person name="Wang J."/>
            <person name="Chen M."/>
            <person name="He Y."/>
            <person name="Tan F."/>
            <person name="Song X."/>
            <person name="Zheng Q."/>
            <person name="Huang R."/>
            <person name="Yang H."/>
            <person name="Du X."/>
            <person name="Chen L."/>
            <person name="Yang M."/>
            <person name="Gaffney P.M."/>
            <person name="Wang S."/>
            <person name="Luo L."/>
            <person name="She Z."/>
            <person name="Ming Y."/>
            <person name="Huang W."/>
            <person name="Zhang S."/>
            <person name="Huang B."/>
            <person name="Zhang Y."/>
            <person name="Qu T."/>
            <person name="Ni P."/>
            <person name="Miao G."/>
            <person name="Wang J."/>
            <person name="Wang Q."/>
            <person name="Steinberg C.E."/>
            <person name="Wang H."/>
            <person name="Li N."/>
            <person name="Qian L."/>
            <person name="Zhang G."/>
            <person name="Li Y."/>
            <person name="Yang H."/>
            <person name="Liu X."/>
            <person name="Wang J."/>
            <person name="Yin Y."/>
            <person name="Wang J."/>
        </authorList>
    </citation>
    <scope>NUCLEOTIDE SEQUENCE [LARGE SCALE GENOMIC DNA]</scope>
    <source>
        <strain evidence="9">05x7-T-G4-1.051#20</strain>
    </source>
</reference>
<feature type="region of interest" description="Disordered" evidence="7">
    <location>
        <begin position="186"/>
        <end position="238"/>
    </location>
</feature>
<organism evidence="9">
    <name type="scientific">Magallana gigas</name>
    <name type="common">Pacific oyster</name>
    <name type="synonym">Crassostrea gigas</name>
    <dbReference type="NCBI Taxonomy" id="29159"/>
    <lineage>
        <taxon>Eukaryota</taxon>
        <taxon>Metazoa</taxon>
        <taxon>Spiralia</taxon>
        <taxon>Lophotrochozoa</taxon>
        <taxon>Mollusca</taxon>
        <taxon>Bivalvia</taxon>
        <taxon>Autobranchia</taxon>
        <taxon>Pteriomorphia</taxon>
        <taxon>Ostreida</taxon>
        <taxon>Ostreoidea</taxon>
        <taxon>Ostreidae</taxon>
        <taxon>Magallana</taxon>
    </lineage>
</organism>
<evidence type="ECO:0000256" key="4">
    <source>
        <dbReference type="ARBA" id="ARBA00023054"/>
    </source>
</evidence>
<dbReference type="GO" id="GO:0034993">
    <property type="term" value="C:meiotic nuclear membrane microtubule tethering complex"/>
    <property type="evidence" value="ECO:0007669"/>
    <property type="project" value="TreeGrafter"/>
</dbReference>
<feature type="compositionally biased region" description="Basic residues" evidence="7">
    <location>
        <begin position="671"/>
        <end position="683"/>
    </location>
</feature>
<evidence type="ECO:0000256" key="5">
    <source>
        <dbReference type="ARBA" id="ARBA00023136"/>
    </source>
</evidence>
<dbReference type="HOGENOM" id="CLU_279304_0_0_1"/>
<evidence type="ECO:0000313" key="9">
    <source>
        <dbReference type="EMBL" id="EKC31725.1"/>
    </source>
</evidence>
<evidence type="ECO:0000256" key="3">
    <source>
        <dbReference type="ARBA" id="ARBA00022989"/>
    </source>
</evidence>
<feature type="coiled-coil region" evidence="6">
    <location>
        <begin position="812"/>
        <end position="839"/>
    </location>
</feature>
<dbReference type="GO" id="GO:0043495">
    <property type="term" value="F:protein-membrane adaptor activity"/>
    <property type="evidence" value="ECO:0007669"/>
    <property type="project" value="TreeGrafter"/>
</dbReference>
<comment type="subcellular location">
    <subcellularLocation>
        <location evidence="1">Membrane</location>
    </subcellularLocation>
</comment>
<feature type="transmembrane region" description="Helical" evidence="8">
    <location>
        <begin position="300"/>
        <end position="324"/>
    </location>
</feature>
<evidence type="ECO:0000256" key="2">
    <source>
        <dbReference type="ARBA" id="ARBA00022692"/>
    </source>
</evidence>
<dbReference type="InterPro" id="IPR012919">
    <property type="entry name" value="SUN_dom"/>
</dbReference>
<accession>K1QS52</accession>
<feature type="region of interest" description="Disordered" evidence="7">
    <location>
        <begin position="65"/>
        <end position="145"/>
    </location>
</feature>
<feature type="region of interest" description="Disordered" evidence="7">
    <location>
        <begin position="661"/>
        <end position="699"/>
    </location>
</feature>
<feature type="compositionally biased region" description="Polar residues" evidence="7">
    <location>
        <begin position="113"/>
        <end position="127"/>
    </location>
</feature>
<dbReference type="FunFam" id="2.60.120.260:FF:000009">
    <property type="entry name" value="SUN domain-containing protein 1 isoform X1"/>
    <property type="match status" value="1"/>
</dbReference>
<feature type="region of interest" description="Disordered" evidence="7">
    <location>
        <begin position="587"/>
        <end position="644"/>
    </location>
</feature>
<gene>
    <name evidence="9" type="ORF">CGI_10019177</name>
</gene>
<evidence type="ECO:0000256" key="1">
    <source>
        <dbReference type="ARBA" id="ARBA00004370"/>
    </source>
</evidence>
<keyword evidence="5 8" id="KW-0472">Membrane</keyword>
<feature type="compositionally biased region" description="Acidic residues" evidence="7">
    <location>
        <begin position="513"/>
        <end position="547"/>
    </location>
</feature>
<keyword evidence="4 6" id="KW-0175">Coiled coil</keyword>
<proteinExistence type="predicted"/>
<protein>
    <submittedName>
        <fullName evidence="9">Unc-84-like protein A</fullName>
    </submittedName>
</protein>
<feature type="compositionally biased region" description="Acidic residues" evidence="7">
    <location>
        <begin position="186"/>
        <end position="195"/>
    </location>
</feature>
<evidence type="ECO:0000256" key="8">
    <source>
        <dbReference type="SAM" id="Phobius"/>
    </source>
</evidence>
<keyword evidence="2 8" id="KW-0812">Transmembrane</keyword>
<sequence length="1129" mass="125871">MSRAHVRGKAGTNVTSDLYVSSDDEDINYITKERLSTRTVYEDGILLRSGNNLRNARMLTERHNVKNRRSLQALNTNKNAREVRRSLHSVNTMEDSRLSRSTTRGSRSRRSQASDYVTSTNRITGTASSSASLSSYTSSSKSSVLEPVRKTLISEFDDLEMEKGMKEIQNSNRKIKLYGLDQVDSDEMSGMESESEFTGTNMSGYRSNSRYSRSSPRRSRSDTTTSTTTSASDSSTSMVTTVTTTVVTTIIETITSTARPVAQPLWNNVGRPMWTSVGRPVWNRMGEPAWRYLGRPVWRYLVRPVCSLTSSLLSVALLMLYHLIWTYCLRHIVKACTFVTRKTLSTARAVVVKMVVWEVGLFSRMSRLSRLCCIILPLMLLLPLLFYAVSPFVMHSNLMEMWKERSYGEISGVGKGLSPHELREHVRRIVIQIDEGRENSLSMPEVESIVSTMVEQRLNEEKLANQNRWLEEQEAAKNEKPIHIDVGSREDVKINKSSVSSGTRDLHTREPVDNDMDSEIDGESQLDMEESEDFIEETGYEEDEPVLEPENQSEGGDLGCGGPEILDAPMDDGGVCEALDVQISEMDRTGSQGTGGTMDAGESERSHGVDTGIAGHTATRKQRVTSEQKHGDSTSITGHSQSPYRTRDIYRNLMLNPRRRSRCERVSKKEVKVKKSAGKKPVRTRPVQPHLDNIPAPPMERTNLTEEILRVLQQLNVGVGGGTDTLTEGDVRAIASQLVQREVSGLQDRITEQTQAKMSGSGEQEERILNLQNDLKTSIVNLEQKLTDELDRMKSESVRGGEGVGDEASVVLLQIQEDLSSVRARLDSLELEKQSLAGQLRNCCRNDSFYTALVQDRISLILGQIMSGNDSGSADQYTFGAWLKSTYIKKSDLEEYMAEFSQGLTEKIMKEIPQTEATEVYVSESGVQGKVTEMAVRQIVTEALEKFSADKIAMPDFALESAGGSIISTKCSETFHKNTARLSILGIPLWYVSNSPRSVIQPEMQPGSCWAFQGSRGHLVIELSANITPTAFTLEHIPKSIAPEGKIDSAPKEFTVLGLSNEFDTVGSNLGNFTYNESGPPLQTFSIKKPNVGNYKFVQLSVLENHGNPLYTCIYRFRVHGIPYKPKKK</sequence>
<evidence type="ECO:0000256" key="7">
    <source>
        <dbReference type="SAM" id="MobiDB-lite"/>
    </source>
</evidence>
<dbReference type="PANTHER" id="PTHR12911">
    <property type="entry name" value="SAD1/UNC-84-LIKE PROTEIN-RELATED"/>
    <property type="match status" value="1"/>
</dbReference>
<evidence type="ECO:0000256" key="6">
    <source>
        <dbReference type="SAM" id="Coils"/>
    </source>
</evidence>
<dbReference type="PANTHER" id="PTHR12911:SF8">
    <property type="entry name" value="KLAROID PROTEIN-RELATED"/>
    <property type="match status" value="1"/>
</dbReference>
<dbReference type="InterPro" id="IPR045119">
    <property type="entry name" value="SUN1-5"/>
</dbReference>
<name>K1QS52_MAGGI</name>
<feature type="region of interest" description="Disordered" evidence="7">
    <location>
        <begin position="495"/>
        <end position="555"/>
    </location>
</feature>
<dbReference type="InParanoid" id="K1QS52"/>
<feature type="compositionally biased region" description="Low complexity" evidence="7">
    <location>
        <begin position="222"/>
        <end position="238"/>
    </location>
</feature>
<keyword evidence="3 8" id="KW-1133">Transmembrane helix</keyword>
<dbReference type="AlphaFoldDB" id="K1QS52"/>
<feature type="compositionally biased region" description="Polar residues" evidence="7">
    <location>
        <begin position="633"/>
        <end position="644"/>
    </location>
</feature>
<feature type="compositionally biased region" description="Low complexity" evidence="7">
    <location>
        <begin position="128"/>
        <end position="143"/>
    </location>
</feature>
<feature type="transmembrane region" description="Helical" evidence="8">
    <location>
        <begin position="374"/>
        <end position="394"/>
    </location>
</feature>
<dbReference type="PROSITE" id="PS51469">
    <property type="entry name" value="SUN"/>
    <property type="match status" value="1"/>
</dbReference>
<dbReference type="Pfam" id="PF07738">
    <property type="entry name" value="Sad1_UNC"/>
    <property type="match status" value="1"/>
</dbReference>